<keyword evidence="1" id="KW-0694">RNA-binding</keyword>
<evidence type="ECO:0000256" key="1">
    <source>
        <dbReference type="PROSITE-ProRule" id="PRU00176"/>
    </source>
</evidence>
<proteinExistence type="predicted"/>
<dbReference type="EMBL" id="JAGYWB010000005">
    <property type="protein sequence ID" value="KAI0522756.1"/>
    <property type="molecule type" value="Genomic_DNA"/>
</dbReference>
<dbReference type="PANTHER" id="PTHR32343:SF44">
    <property type="entry name" value="PROTEIN VIP1-LIKE"/>
    <property type="match status" value="1"/>
</dbReference>
<dbReference type="InterPro" id="IPR000504">
    <property type="entry name" value="RRM_dom"/>
</dbReference>
<evidence type="ECO:0000259" key="2">
    <source>
        <dbReference type="PROSITE" id="PS50102"/>
    </source>
</evidence>
<dbReference type="InterPro" id="IPR012677">
    <property type="entry name" value="Nucleotide-bd_a/b_plait_sf"/>
</dbReference>
<dbReference type="PANTHER" id="PTHR32343">
    <property type="entry name" value="SERINE/ARGININE-RICH SPLICING FACTOR"/>
    <property type="match status" value="1"/>
</dbReference>
<dbReference type="AlphaFoldDB" id="A0A8T3C0G2"/>
<dbReference type="GO" id="GO:0003723">
    <property type="term" value="F:RNA binding"/>
    <property type="evidence" value="ECO:0007669"/>
    <property type="project" value="UniProtKB-UniRule"/>
</dbReference>
<dbReference type="SMART" id="SM00360">
    <property type="entry name" value="RRM"/>
    <property type="match status" value="1"/>
</dbReference>
<dbReference type="Pfam" id="PF00076">
    <property type="entry name" value="RRM_1"/>
    <property type="match status" value="1"/>
</dbReference>
<gene>
    <name evidence="3" type="ORF">KFK09_005141</name>
</gene>
<keyword evidence="4" id="KW-1185">Reference proteome</keyword>
<dbReference type="SMR" id="A0A8T3C0G2"/>
<reference evidence="3" key="1">
    <citation type="journal article" date="2022" name="Front. Genet.">
        <title>Chromosome-Scale Assembly of the Dendrobium nobile Genome Provides Insights Into the Molecular Mechanism of the Biosynthesis of the Medicinal Active Ingredient of Dendrobium.</title>
        <authorList>
            <person name="Xu Q."/>
            <person name="Niu S.-C."/>
            <person name="Li K.-L."/>
            <person name="Zheng P.-J."/>
            <person name="Zhang X.-J."/>
            <person name="Jia Y."/>
            <person name="Liu Y."/>
            <person name="Niu Y.-X."/>
            <person name="Yu L.-H."/>
            <person name="Chen D.-F."/>
            <person name="Zhang G.-Q."/>
        </authorList>
    </citation>
    <scope>NUCLEOTIDE SEQUENCE</scope>
    <source>
        <tissue evidence="3">Leaf</tissue>
    </source>
</reference>
<feature type="domain" description="RRM" evidence="2">
    <location>
        <begin position="1"/>
        <end position="69"/>
    </location>
</feature>
<evidence type="ECO:0000313" key="4">
    <source>
        <dbReference type="Proteomes" id="UP000829196"/>
    </source>
</evidence>
<dbReference type="PROSITE" id="PS50102">
    <property type="entry name" value="RRM"/>
    <property type="match status" value="1"/>
</dbReference>
<protein>
    <recommendedName>
        <fullName evidence="2">RRM domain-containing protein</fullName>
    </recommendedName>
</protein>
<dbReference type="Gene3D" id="3.30.70.330">
    <property type="match status" value="1"/>
</dbReference>
<dbReference type="Proteomes" id="UP000829196">
    <property type="component" value="Unassembled WGS sequence"/>
</dbReference>
<organism evidence="3 4">
    <name type="scientific">Dendrobium nobile</name>
    <name type="common">Orchid</name>
    <dbReference type="NCBI Taxonomy" id="94219"/>
    <lineage>
        <taxon>Eukaryota</taxon>
        <taxon>Viridiplantae</taxon>
        <taxon>Streptophyta</taxon>
        <taxon>Embryophyta</taxon>
        <taxon>Tracheophyta</taxon>
        <taxon>Spermatophyta</taxon>
        <taxon>Magnoliopsida</taxon>
        <taxon>Liliopsida</taxon>
        <taxon>Asparagales</taxon>
        <taxon>Orchidaceae</taxon>
        <taxon>Epidendroideae</taxon>
        <taxon>Malaxideae</taxon>
        <taxon>Dendrobiinae</taxon>
        <taxon>Dendrobium</taxon>
    </lineage>
</organism>
<comment type="caution">
    <text evidence="3">The sequence shown here is derived from an EMBL/GenBank/DDBJ whole genome shotgun (WGS) entry which is preliminary data.</text>
</comment>
<dbReference type="InterPro" id="IPR035979">
    <property type="entry name" value="RBD_domain_sf"/>
</dbReference>
<sequence>MRTVLNISPATTREDLTVFFSYCGTIDKIQLKKDKDSSQSAFVTFRQPYAVRTSLLLNDALIGDRHVKIINPPKLKSIPVIFGSSKDHEKPGGGLIPTCQTALQTVTLRGQETLNKAKETARYTGKTVANQANSAILSVEQTAGGIGSAIMSSNCFSNGALWLSGVLDRASKSVAELGGSKAQNSNFSKKK</sequence>
<dbReference type="SUPFAM" id="SSF54928">
    <property type="entry name" value="RNA-binding domain, RBD"/>
    <property type="match status" value="1"/>
</dbReference>
<evidence type="ECO:0000313" key="3">
    <source>
        <dbReference type="EMBL" id="KAI0522756.1"/>
    </source>
</evidence>
<dbReference type="OrthoDB" id="7763451at2759"/>
<name>A0A8T3C0G2_DENNO</name>
<accession>A0A8T3C0G2</accession>